<dbReference type="EMBL" id="ANJA01004817">
    <property type="protein sequence ID" value="ETO58756.1"/>
    <property type="molecule type" value="Genomic_DNA"/>
</dbReference>
<evidence type="ECO:0000313" key="2">
    <source>
        <dbReference type="Proteomes" id="UP000028582"/>
    </source>
</evidence>
<evidence type="ECO:0000313" key="1">
    <source>
        <dbReference type="EMBL" id="ETO58756.1"/>
    </source>
</evidence>
<accession>A0A080YWJ5</accession>
<reference evidence="1 2" key="1">
    <citation type="submission" date="2013-11" db="EMBL/GenBank/DDBJ databases">
        <title>The Genome Sequence of Phytophthora parasitica P1976.</title>
        <authorList>
            <consortium name="The Broad Institute Genomics Platform"/>
            <person name="Russ C."/>
            <person name="Tyler B."/>
            <person name="Panabieres F."/>
            <person name="Shan W."/>
            <person name="Tripathy S."/>
            <person name="Grunwald N."/>
            <person name="Machado M."/>
            <person name="Johnson C.S."/>
            <person name="Walker B."/>
            <person name="Young S."/>
            <person name="Zeng Q."/>
            <person name="Gargeya S."/>
            <person name="Fitzgerald M."/>
            <person name="Haas B."/>
            <person name="Abouelleil A."/>
            <person name="Allen A.W."/>
            <person name="Alvarado L."/>
            <person name="Arachchi H.M."/>
            <person name="Berlin A.M."/>
            <person name="Chapman S.B."/>
            <person name="Gainer-Dewar J."/>
            <person name="Goldberg J."/>
            <person name="Griggs A."/>
            <person name="Gujja S."/>
            <person name="Hansen M."/>
            <person name="Howarth C."/>
            <person name="Imamovic A."/>
            <person name="Ireland A."/>
            <person name="Larimer J."/>
            <person name="McCowan C."/>
            <person name="Murphy C."/>
            <person name="Pearson M."/>
            <person name="Poon T.W."/>
            <person name="Priest M."/>
            <person name="Roberts A."/>
            <person name="Saif S."/>
            <person name="Shea T."/>
            <person name="Sisk P."/>
            <person name="Sykes S."/>
            <person name="Wortman J."/>
            <person name="Nusbaum C."/>
            <person name="Birren B."/>
        </authorList>
    </citation>
    <scope>NUCLEOTIDE SEQUENCE [LARGE SCALE GENOMIC DNA]</scope>
    <source>
        <strain evidence="1 2">P1976</strain>
    </source>
</reference>
<name>A0A080YWJ5_PHYNI</name>
<dbReference type="Proteomes" id="UP000028582">
    <property type="component" value="Unassembled WGS sequence"/>
</dbReference>
<sequence>MYLSTSTSPLVVHVAVGDHDITSTYFVRLRLQLNTAAGPVGLQEPVDC</sequence>
<comment type="caution">
    <text evidence="1">The sequence shown here is derived from an EMBL/GenBank/DDBJ whole genome shotgun (WGS) entry which is preliminary data.</text>
</comment>
<proteinExistence type="predicted"/>
<organism evidence="1 2">
    <name type="scientific">Phytophthora nicotianae P1976</name>
    <dbReference type="NCBI Taxonomy" id="1317066"/>
    <lineage>
        <taxon>Eukaryota</taxon>
        <taxon>Sar</taxon>
        <taxon>Stramenopiles</taxon>
        <taxon>Oomycota</taxon>
        <taxon>Peronosporomycetes</taxon>
        <taxon>Peronosporales</taxon>
        <taxon>Peronosporaceae</taxon>
        <taxon>Phytophthora</taxon>
    </lineage>
</organism>
<dbReference type="AlphaFoldDB" id="A0A080YWJ5"/>
<gene>
    <name evidence="1" type="ORF">F444_22863</name>
</gene>
<protein>
    <submittedName>
        <fullName evidence="1">Uncharacterized protein</fullName>
    </submittedName>
</protein>